<organism evidence="1 2">
    <name type="scientific">Sphingobacterium siyangense</name>
    <dbReference type="NCBI Taxonomy" id="459529"/>
    <lineage>
        <taxon>Bacteria</taxon>
        <taxon>Pseudomonadati</taxon>
        <taxon>Bacteroidota</taxon>
        <taxon>Sphingobacteriia</taxon>
        <taxon>Sphingobacteriales</taxon>
        <taxon>Sphingobacteriaceae</taxon>
        <taxon>Sphingobacterium</taxon>
    </lineage>
</organism>
<dbReference type="AlphaFoldDB" id="A0A562MVT4"/>
<reference evidence="1 2" key="1">
    <citation type="journal article" date="2015" name="Stand. Genomic Sci.">
        <title>Genomic Encyclopedia of Bacterial and Archaeal Type Strains, Phase III: the genomes of soil and plant-associated and newly described type strains.</title>
        <authorList>
            <person name="Whitman W.B."/>
            <person name="Woyke T."/>
            <person name="Klenk H.P."/>
            <person name="Zhou Y."/>
            <person name="Lilburn T.G."/>
            <person name="Beck B.J."/>
            <person name="De Vos P."/>
            <person name="Vandamme P."/>
            <person name="Eisen J.A."/>
            <person name="Garrity G."/>
            <person name="Hugenholtz P."/>
            <person name="Kyrpides N.C."/>
        </authorList>
    </citation>
    <scope>NUCLEOTIDE SEQUENCE [LARGE SCALE GENOMIC DNA]</scope>
    <source>
        <strain evidence="1 2">CGMCC 1.6855</strain>
    </source>
</reference>
<comment type="caution">
    <text evidence="1">The sequence shown here is derived from an EMBL/GenBank/DDBJ whole genome shotgun (WGS) entry which is preliminary data.</text>
</comment>
<accession>A0A562MVT4</accession>
<gene>
    <name evidence="1" type="ORF">IQ31_01045</name>
</gene>
<name>A0A562MVT4_9SPHI</name>
<dbReference type="RefSeq" id="WP_244294336.1">
    <property type="nucleotide sequence ID" value="NZ_VLKR01000003.1"/>
</dbReference>
<dbReference type="EMBL" id="VLKR01000003">
    <property type="protein sequence ID" value="TWI24027.1"/>
    <property type="molecule type" value="Genomic_DNA"/>
</dbReference>
<dbReference type="PROSITE" id="PS51257">
    <property type="entry name" value="PROKAR_LIPOPROTEIN"/>
    <property type="match status" value="1"/>
</dbReference>
<evidence type="ECO:0000313" key="1">
    <source>
        <dbReference type="EMBL" id="TWI24027.1"/>
    </source>
</evidence>
<evidence type="ECO:0008006" key="3">
    <source>
        <dbReference type="Google" id="ProtNLM"/>
    </source>
</evidence>
<protein>
    <recommendedName>
        <fullName evidence="3">YtkA-like domain-containing protein</fullName>
    </recommendedName>
</protein>
<proteinExistence type="predicted"/>
<dbReference type="Proteomes" id="UP000315908">
    <property type="component" value="Unassembled WGS sequence"/>
</dbReference>
<sequence length="301" mass="33524">MRDLFIKKVVFYSAIISFLLIACTKEKTDYEAERGNTVAENTEFKEVTSLVSSGYSIRIEALGGVLYRGYNDIRVIINKQQNNEPVAVSSVKLLPVQTNVQGMKIVCPHQSEMDYTLDGRYFSGYSVFTDESSAAVNWSLEIDFTVGGQTFTATQHVTVKPQVNKNRNLTTFTGKDGEQYLIALIAPWKPTVSENKLVAGIYKLDAAQLSYTTVNGYTLQLDPRMPEPSMGNHSSPNNKDLVQQADGLYHGVVNYTMTGNWTLNFILVNQNGRVIAGTEVPKDFTPGVEGRKSELYIDILF</sequence>
<evidence type="ECO:0000313" key="2">
    <source>
        <dbReference type="Proteomes" id="UP000315908"/>
    </source>
</evidence>